<gene>
    <name evidence="1" type="ORF">DSM104635_00141</name>
</gene>
<keyword evidence="2" id="KW-1185">Reference proteome</keyword>
<evidence type="ECO:0000313" key="2">
    <source>
        <dbReference type="Proteomes" id="UP000431269"/>
    </source>
</evidence>
<organism evidence="1 2">
    <name type="scientific">Terricaulis silvestris</name>
    <dbReference type="NCBI Taxonomy" id="2686094"/>
    <lineage>
        <taxon>Bacteria</taxon>
        <taxon>Pseudomonadati</taxon>
        <taxon>Pseudomonadota</taxon>
        <taxon>Alphaproteobacteria</taxon>
        <taxon>Caulobacterales</taxon>
        <taxon>Caulobacteraceae</taxon>
        <taxon>Terricaulis</taxon>
    </lineage>
</organism>
<dbReference type="Proteomes" id="UP000431269">
    <property type="component" value="Chromosome"/>
</dbReference>
<reference evidence="2" key="1">
    <citation type="submission" date="2019-12" db="EMBL/GenBank/DDBJ databases">
        <title>Complete genome of Terracaulis silvestris 0127_4.</title>
        <authorList>
            <person name="Vieira S."/>
            <person name="Riedel T."/>
            <person name="Sproer C."/>
            <person name="Pascual J."/>
            <person name="Boedeker C."/>
            <person name="Overmann J."/>
        </authorList>
    </citation>
    <scope>NUCLEOTIDE SEQUENCE [LARGE SCALE GENOMIC DNA]</scope>
    <source>
        <strain evidence="2">0127_4</strain>
    </source>
</reference>
<sequence>MYKCSPGANAPARADLCPISKVVAGSTPSEDVLPPGGDDDFHPCRCPTCLAGLTKIEWLRPPHFLYEIVVEPMEDDANASGGEAFSLVQDLRYTLPADRPDLVRFIQGRERGDGHTTTMVTLPSCVDEFESFLEEQLIPALTALGWRSDVMATRRNGSSDPIRNLVGM</sequence>
<dbReference type="AlphaFoldDB" id="A0A6I6MI18"/>
<accession>A0A6I6MI18</accession>
<name>A0A6I6MI18_9CAUL</name>
<dbReference type="RefSeq" id="WP_158764339.1">
    <property type="nucleotide sequence ID" value="NZ_CP047045.1"/>
</dbReference>
<proteinExistence type="predicted"/>
<dbReference type="KEGG" id="tsv:DSM104635_00141"/>
<protein>
    <submittedName>
        <fullName evidence="1">Uncharacterized protein</fullName>
    </submittedName>
</protein>
<dbReference type="EMBL" id="CP047045">
    <property type="protein sequence ID" value="QGZ93331.1"/>
    <property type="molecule type" value="Genomic_DNA"/>
</dbReference>
<evidence type="ECO:0000313" key="1">
    <source>
        <dbReference type="EMBL" id="QGZ93331.1"/>
    </source>
</evidence>